<dbReference type="Pfam" id="PF01300">
    <property type="entry name" value="Sua5_yciO_yrdC"/>
    <property type="match status" value="1"/>
</dbReference>
<dbReference type="PROSITE" id="PS51163">
    <property type="entry name" value="YRDC"/>
    <property type="match status" value="1"/>
</dbReference>
<dbReference type="EMBL" id="CP022347">
    <property type="protein sequence ID" value="ASQ30474.1"/>
    <property type="molecule type" value="Genomic_DNA"/>
</dbReference>
<dbReference type="EC" id="6.2.-.-" evidence="8"/>
<dbReference type="GO" id="GO:0016743">
    <property type="term" value="F:carboxyl- or carbamoyltransferase activity"/>
    <property type="evidence" value="ECO:0007669"/>
    <property type="project" value="UniProtKB-UniRule"/>
</dbReference>
<dbReference type="InterPro" id="IPR011125">
    <property type="entry name" value="Znf_HypF"/>
</dbReference>
<evidence type="ECO:0000259" key="10">
    <source>
        <dbReference type="PROSITE" id="PS51160"/>
    </source>
</evidence>
<dbReference type="Pfam" id="PF07503">
    <property type="entry name" value="zf-HYPF"/>
    <property type="match status" value="2"/>
</dbReference>
<evidence type="ECO:0000256" key="8">
    <source>
        <dbReference type="PIRNR" id="PIRNR006256"/>
    </source>
</evidence>
<dbReference type="UniPathway" id="UPA00335"/>
<dbReference type="NCBIfam" id="TIGR00143">
    <property type="entry name" value="hypF"/>
    <property type="match status" value="1"/>
</dbReference>
<evidence type="ECO:0000256" key="9">
    <source>
        <dbReference type="PROSITE-ProRule" id="PRU00520"/>
    </source>
</evidence>
<dbReference type="Gene3D" id="3.30.420.360">
    <property type="match status" value="1"/>
</dbReference>
<dbReference type="PROSITE" id="PS51160">
    <property type="entry name" value="ACYLPHOSPHATASE_3"/>
    <property type="match status" value="1"/>
</dbReference>
<dbReference type="PIRSF" id="PIRSF006256">
    <property type="entry name" value="CMPcnvr_hdrg_mat"/>
    <property type="match status" value="1"/>
</dbReference>
<dbReference type="SUPFAM" id="SSF54975">
    <property type="entry name" value="Acylphosphatase/BLUF domain-like"/>
    <property type="match status" value="1"/>
</dbReference>
<evidence type="ECO:0000313" key="13">
    <source>
        <dbReference type="Proteomes" id="UP000201169"/>
    </source>
</evidence>
<dbReference type="InterPro" id="IPR041440">
    <property type="entry name" value="HypF_C"/>
</dbReference>
<dbReference type="GO" id="GO:0008270">
    <property type="term" value="F:zinc ion binding"/>
    <property type="evidence" value="ECO:0007669"/>
    <property type="project" value="UniProtKB-KW"/>
</dbReference>
<comment type="pathway">
    <text evidence="1">Protein modification; [NiFe] hydrogenase maturation.</text>
</comment>
<dbReference type="InterPro" id="IPR036046">
    <property type="entry name" value="Acylphosphatase-like_dom_sf"/>
</dbReference>
<dbReference type="Gene3D" id="3.30.420.40">
    <property type="match status" value="1"/>
</dbReference>
<accession>A0A222MWN6</accession>
<keyword evidence="6" id="KW-0862">Zinc</keyword>
<keyword evidence="9" id="KW-0378">Hydrolase</keyword>
<keyword evidence="3" id="KW-0436">Ligase</keyword>
<evidence type="ECO:0000256" key="2">
    <source>
        <dbReference type="ARBA" id="ARBA00008097"/>
    </source>
</evidence>
<dbReference type="InterPro" id="IPR017968">
    <property type="entry name" value="Acylphosphatase_CS"/>
</dbReference>
<comment type="catalytic activity">
    <reaction evidence="7">
        <text>C-terminal L-cysteinyl-[HypE protein] + carbamoyl phosphate + ATP + H2O = C-terminal S-carboxamide-L-cysteinyl-[HypE protein] + AMP + phosphate + diphosphate + H(+)</text>
        <dbReference type="Rhea" id="RHEA:55636"/>
        <dbReference type="Rhea" id="RHEA-COMP:14247"/>
        <dbReference type="Rhea" id="RHEA-COMP:14392"/>
        <dbReference type="ChEBI" id="CHEBI:15377"/>
        <dbReference type="ChEBI" id="CHEBI:15378"/>
        <dbReference type="ChEBI" id="CHEBI:30616"/>
        <dbReference type="ChEBI" id="CHEBI:33019"/>
        <dbReference type="ChEBI" id="CHEBI:43474"/>
        <dbReference type="ChEBI" id="CHEBI:58228"/>
        <dbReference type="ChEBI" id="CHEBI:76913"/>
        <dbReference type="ChEBI" id="CHEBI:139126"/>
        <dbReference type="ChEBI" id="CHEBI:456215"/>
    </reaction>
</comment>
<keyword evidence="13" id="KW-1185">Reference proteome</keyword>
<evidence type="ECO:0000313" key="12">
    <source>
        <dbReference type="EMBL" id="ASQ30474.1"/>
    </source>
</evidence>
<dbReference type="PANTHER" id="PTHR42959">
    <property type="entry name" value="CARBAMOYLTRANSFERASE"/>
    <property type="match status" value="1"/>
</dbReference>
<evidence type="ECO:0000256" key="3">
    <source>
        <dbReference type="ARBA" id="ARBA00022598"/>
    </source>
</evidence>
<dbReference type="Pfam" id="PF22521">
    <property type="entry name" value="HypF_C_2"/>
    <property type="match status" value="1"/>
</dbReference>
<dbReference type="InterPro" id="IPR055128">
    <property type="entry name" value="HypF_C_2"/>
</dbReference>
<dbReference type="Pfam" id="PF17788">
    <property type="entry name" value="HypF_C"/>
    <property type="match status" value="1"/>
</dbReference>
<dbReference type="InterPro" id="IPR006070">
    <property type="entry name" value="Sua5-like_dom"/>
</dbReference>
<comment type="similarity">
    <text evidence="2 8">Belongs to the carbamoyltransferase HypF family.</text>
</comment>
<evidence type="ECO:0000256" key="4">
    <source>
        <dbReference type="ARBA" id="ARBA00022723"/>
    </source>
</evidence>
<evidence type="ECO:0000259" key="11">
    <source>
        <dbReference type="PROSITE" id="PS51163"/>
    </source>
</evidence>
<dbReference type="GO" id="GO:0003998">
    <property type="term" value="F:acylphosphatase activity"/>
    <property type="evidence" value="ECO:0007669"/>
    <property type="project" value="UniProtKB-EC"/>
</dbReference>
<dbReference type="Gene3D" id="3.90.870.50">
    <property type="match status" value="1"/>
</dbReference>
<dbReference type="KEGG" id="cavi:CAV_0809"/>
<dbReference type="InterPro" id="IPR051060">
    <property type="entry name" value="Carbamoyltrans_HypF-like"/>
</dbReference>
<dbReference type="Proteomes" id="UP000201169">
    <property type="component" value="Chromosome"/>
</dbReference>
<dbReference type="PANTHER" id="PTHR42959:SF1">
    <property type="entry name" value="CARBAMOYLTRANSFERASE HYPF"/>
    <property type="match status" value="1"/>
</dbReference>
<proteinExistence type="inferred from homology"/>
<feature type="active site" evidence="9">
    <location>
        <position position="20"/>
    </location>
</feature>
<keyword evidence="4" id="KW-0479">Metal-binding</keyword>
<comment type="catalytic activity">
    <reaction evidence="9">
        <text>an acyl phosphate + H2O = a carboxylate + phosphate + H(+)</text>
        <dbReference type="Rhea" id="RHEA:14965"/>
        <dbReference type="ChEBI" id="CHEBI:15377"/>
        <dbReference type="ChEBI" id="CHEBI:15378"/>
        <dbReference type="ChEBI" id="CHEBI:29067"/>
        <dbReference type="ChEBI" id="CHEBI:43474"/>
        <dbReference type="ChEBI" id="CHEBI:59918"/>
        <dbReference type="EC" id="3.6.1.7"/>
    </reaction>
</comment>
<protein>
    <recommendedName>
        <fullName evidence="8">Carbamoyltransferase</fullName>
        <ecNumber evidence="8">6.2.-.-</ecNumber>
    </recommendedName>
</protein>
<evidence type="ECO:0000256" key="1">
    <source>
        <dbReference type="ARBA" id="ARBA00004711"/>
    </source>
</evidence>
<evidence type="ECO:0000256" key="5">
    <source>
        <dbReference type="ARBA" id="ARBA00022771"/>
    </source>
</evidence>
<name>A0A222MWN6_9BACT</name>
<dbReference type="GO" id="GO:0003725">
    <property type="term" value="F:double-stranded RNA binding"/>
    <property type="evidence" value="ECO:0007669"/>
    <property type="project" value="InterPro"/>
</dbReference>
<dbReference type="Gene3D" id="3.30.110.120">
    <property type="match status" value="1"/>
</dbReference>
<dbReference type="InterPro" id="IPR001792">
    <property type="entry name" value="Acylphosphatase-like_dom"/>
</dbReference>
<dbReference type="GO" id="GO:0051604">
    <property type="term" value="P:protein maturation"/>
    <property type="evidence" value="ECO:0007669"/>
    <property type="project" value="TreeGrafter"/>
</dbReference>
<evidence type="ECO:0000256" key="6">
    <source>
        <dbReference type="ARBA" id="ARBA00022833"/>
    </source>
</evidence>
<feature type="domain" description="YrdC-like" evidence="11">
    <location>
        <begin position="201"/>
        <end position="383"/>
    </location>
</feature>
<dbReference type="GO" id="GO:0016874">
    <property type="term" value="F:ligase activity"/>
    <property type="evidence" value="ECO:0007669"/>
    <property type="project" value="UniProtKB-UniRule"/>
</dbReference>
<dbReference type="Pfam" id="PF00708">
    <property type="entry name" value="Acylphosphatase"/>
    <property type="match status" value="1"/>
</dbReference>
<dbReference type="RefSeq" id="WP_094325232.1">
    <property type="nucleotide sequence ID" value="NZ_CP022347.1"/>
</dbReference>
<feature type="active site" evidence="9">
    <location>
        <position position="38"/>
    </location>
</feature>
<gene>
    <name evidence="12" type="primary">hypF</name>
    <name evidence="12" type="ORF">CAV_0809</name>
</gene>
<dbReference type="SUPFAM" id="SSF55821">
    <property type="entry name" value="YrdC/RibB"/>
    <property type="match status" value="1"/>
</dbReference>
<dbReference type="PROSITE" id="PS00150">
    <property type="entry name" value="ACYLPHOSPHATASE_1"/>
    <property type="match status" value="1"/>
</dbReference>
<reference evidence="12 13" key="1">
    <citation type="submission" date="2017-07" db="EMBL/GenBank/DDBJ databases">
        <title>Analysis of two Campylobacter avium genomes and identification of a novel hippuricase gene.</title>
        <authorList>
            <person name="Miller W.G."/>
            <person name="Chapman M.H."/>
            <person name="Yee E."/>
            <person name="Revez J."/>
            <person name="Bono J.L."/>
            <person name="Rossi M."/>
        </authorList>
    </citation>
    <scope>NUCLEOTIDE SEQUENCE [LARGE SCALE GENOMIC DNA]</scope>
    <source>
        <strain evidence="12 13">LMG 24591</strain>
    </source>
</reference>
<evidence type="ECO:0000256" key="7">
    <source>
        <dbReference type="ARBA" id="ARBA00048220"/>
    </source>
</evidence>
<dbReference type="InterPro" id="IPR004421">
    <property type="entry name" value="Carbamoyltransferase_HypF"/>
</dbReference>
<sequence length="732" mass="83931">MLPCGFKIELCGLVQGVGFRPFVYNLAKKHKLNGEVYNDSKGVVIILACEEKELELFIKDLRNYKPKLARIDKLEFTRLENLDYKDFKITPSKINLKTSAILSDYALCKDCKQEFYDSTNPRFKYPFITCTHCGVRFSIIKSLPYDRANTSMSAFNMCEFCKQEYQNPSNRRFHAQPLSCPKCKISIYLKDKAKQVLCEDKQAIRSCAKALKEGKILAIKGIGGFHLVCDALNKEAIKELRLRKKRAKKPLAIMCKNLDEALKLAFIDEDEAKLLCSKEAPIVLLKAKQCLEQIAFESDKIGIMLAYSPLHLLLFEYFQNPIVATSANISTESILYKEDDLLSKLGDVFDLYLDYDREIINPSDDSIAQIFDKKPMYLRTSRGKRPQYIKLDKEFKTANALALGSELKNEFVIAYDDKLLLSPYLGDMKSLAVQERMKILLDFFKKTYDLSFDFILADKHPHFAYAKNFKPNLFIQHHYAHLCAVLFEHKIYDAVVAFCFDGTGYGDDKKIWGGEILKASLKEYERVGHFTEFKLINADIKNIQNLALALIFKWNLQDEAAYFLQKIEAKKLRNLEKIYKLSSLYTTSLGRIIDAFGSIAFDIDVLDFEAQIGLLMENYYDINLNYSYEFEIKSGEICFKNAFKAALKDDKRHVSTGLLNAIANLIITYSAQHKHTQNKDIVLCGGVFQNKTLLNILKSKNFSFKTGFEFPVNDSSIALGQMAHFLYKLNDT</sequence>
<keyword evidence="5" id="KW-0863">Zinc-finger</keyword>
<dbReference type="OrthoDB" id="9808093at2"/>
<dbReference type="AlphaFoldDB" id="A0A222MWN6"/>
<feature type="domain" description="Acylphosphatase-like" evidence="10">
    <location>
        <begin position="5"/>
        <end position="91"/>
    </location>
</feature>
<dbReference type="InterPro" id="IPR017945">
    <property type="entry name" value="DHBP_synth_RibB-like_a/b_dom"/>
</dbReference>
<organism evidence="12 13">
    <name type="scientific">Campylobacter avium LMG 24591</name>
    <dbReference type="NCBI Taxonomy" id="522484"/>
    <lineage>
        <taxon>Bacteria</taxon>
        <taxon>Pseudomonadati</taxon>
        <taxon>Campylobacterota</taxon>
        <taxon>Epsilonproteobacteria</taxon>
        <taxon>Campylobacterales</taxon>
        <taxon>Campylobacteraceae</taxon>
        <taxon>Campylobacter</taxon>
    </lineage>
</organism>